<feature type="chain" id="PRO_5004095232" description="BIG2 domain-containing protein" evidence="1">
    <location>
        <begin position="34"/>
        <end position="1293"/>
    </location>
</feature>
<dbReference type="InterPro" id="IPR008964">
    <property type="entry name" value="Invasin/intimin_cell_adhesion"/>
</dbReference>
<organism evidence="3 4">
    <name type="scientific">Brevibacillus borstelensis AK1</name>
    <dbReference type="NCBI Taxonomy" id="1300222"/>
    <lineage>
        <taxon>Bacteria</taxon>
        <taxon>Bacillati</taxon>
        <taxon>Bacillota</taxon>
        <taxon>Bacilli</taxon>
        <taxon>Bacillales</taxon>
        <taxon>Paenibacillaceae</taxon>
        <taxon>Brevibacillus</taxon>
    </lineage>
</organism>
<dbReference type="InterPro" id="IPR003343">
    <property type="entry name" value="Big_2"/>
</dbReference>
<dbReference type="PATRIC" id="fig|1300222.3.peg.4907"/>
<dbReference type="Pfam" id="PF02368">
    <property type="entry name" value="Big_2"/>
    <property type="match status" value="1"/>
</dbReference>
<dbReference type="EMBL" id="APBN01000018">
    <property type="protein sequence ID" value="EMT50267.1"/>
    <property type="molecule type" value="Genomic_DNA"/>
</dbReference>
<dbReference type="SUPFAM" id="SSF49373">
    <property type="entry name" value="Invasin/intimin cell-adhesion fragments"/>
    <property type="match status" value="1"/>
</dbReference>
<evidence type="ECO:0000256" key="1">
    <source>
        <dbReference type="SAM" id="SignalP"/>
    </source>
</evidence>
<sequence length="1293" mass="139055">MKRSLHRLFLMCLAFLICFTGFSLEWTSSPAMAASAVNRTNDPLNGDWSKPYAVKYDTTEADLMVRVGDIDNLGGGWPNGYDPFSGKSTGAPYPKVTHQPTDPAGTDQLMVISSFQYPDLRNPKNDANDHVADGYTRNNYSKTANPVVPIKVTFDTKNTPIEGAILQMFINDYQPRKYPGRVKYTAELNGVRAPFLENVINSLNQHGPIGKLISVQIPDEYLPLLKDGSLTILLDDKTTRNPYGDGAAIDFVKLLINLGEYKHTGTIKGKVTDSGSPPKPLAGAVVSAGGIVSAVTNAKGEYILQDVPAGLVSVEAAKDGYIPQLKLIENFEAGDTAILDFQLAPQPSDNAYLQNLTVKGETLVPLEPGFDRSQGSYDVHLNSHVQTVAITPTLEDSRASMTVNGEGHQSGTPKVIPVKPGATKVTIVVTAQDGKTKRTYEVTVHTPLTSVDLARSLSKSAIKLGETSVIRYTVTPKSFSTEGLADKPAGRATGIRPFFLLNQPFVYGKGYDIGYELDKVKVNGKGNSNNGGLALGGRGKSHFLSVMRSGYSGEVSVNQQLTTEPSAKQDDILDTLKDLIRSGVKEITIPLVDESQLADMLKGRDSVTVNAFATFGLSVVNNRVIANFAGYGPLPETFAVTDVTLTEPFPAEVPIESIDKSWSKRSDNGTLTLKLPDITYERKGDVYQAAPVSFGITVKPTRTGTYLLSDSQLTYREGNAVNSRFFNNLTLQVDTNIPPVTGLKVTPEKASILVGETVGLKARITPDNADQSVIWTSADSKVATVSSNSIVTGVKPGRAVITARTPDGKFSSSSEITVTSKPVLDLAANNGWDAMYPEKAVVTAEVIDFPESFPMKLTVKVGGAELPASALYEAKPSSLGDGRQKVTYTFEVEAARKKSGEEIGEVLRVGPTPVQAEAKNASGKSADPVSNTLLLNPVTAFAATLEREGSPLNQKGSLKAEPTTLVMEDVKFFWMPGVDLSEVGASSPWVPFNLGNKATGIPLNPSGPTTLVVGMFQDFNRDGNYAQPDGTPDENEIVVREVSLGQPIVPPDFELSQGLTLPDSAKVIVTPVMDTVDEHTQWFYRVGTGEWQSFPVAFDKNDKGKARGEFLVDYVKVNGKYVDTPVAVKAVNPLNGDIHLGIPTVKTAIIEVPKPGSGGGGGDPDYDDLPNLYVRVNNGTAALENRAVQVEIGYSFRAEKDLELAAARYAIGDSDGDADLLREIVAGKGTSILNGKQNKIVKNLKTSSGQSQTYQIAIFVKVNIYHSLTGELLESRPYQKIETVTVKAKNNLN</sequence>
<evidence type="ECO:0000313" key="3">
    <source>
        <dbReference type="EMBL" id="EMT50267.1"/>
    </source>
</evidence>
<dbReference type="Gene3D" id="2.60.40.1080">
    <property type="match status" value="1"/>
</dbReference>
<dbReference type="STRING" id="1300222.I532_23356"/>
<dbReference type="InterPro" id="IPR025883">
    <property type="entry name" value="Cadherin-like_domain"/>
</dbReference>
<dbReference type="Proteomes" id="UP000012081">
    <property type="component" value="Unassembled WGS sequence"/>
</dbReference>
<dbReference type="OrthoDB" id="27389at2"/>
<accession>M8DAC8</accession>
<evidence type="ECO:0000313" key="4">
    <source>
        <dbReference type="Proteomes" id="UP000012081"/>
    </source>
</evidence>
<reference evidence="3 4" key="1">
    <citation type="submission" date="2013-03" db="EMBL/GenBank/DDBJ databases">
        <title>Assembly of a new bacterial strain Brevibacillus borstelensis AK1.</title>
        <authorList>
            <person name="Rajan I."/>
            <person name="PoliReddy D."/>
            <person name="Sugumar T."/>
            <person name="Rathinam K."/>
            <person name="Alqarawi S."/>
            <person name="Khalil A.B."/>
            <person name="Sivakumar N."/>
        </authorList>
    </citation>
    <scope>NUCLEOTIDE SEQUENCE [LARGE SCALE GENOMIC DNA]</scope>
    <source>
        <strain evidence="3 4">AK1</strain>
    </source>
</reference>
<dbReference type="RefSeq" id="WP_003392180.1">
    <property type="nucleotide sequence ID" value="NZ_APBN01000018.1"/>
</dbReference>
<feature type="domain" description="BIG2" evidence="2">
    <location>
        <begin position="739"/>
        <end position="815"/>
    </location>
</feature>
<dbReference type="SMART" id="SM00635">
    <property type="entry name" value="BID_2"/>
    <property type="match status" value="1"/>
</dbReference>
<comment type="caution">
    <text evidence="3">The sequence shown here is derived from an EMBL/GenBank/DDBJ whole genome shotgun (WGS) entry which is preliminary data.</text>
</comment>
<dbReference type="Gene3D" id="2.60.40.1120">
    <property type="entry name" value="Carboxypeptidase-like, regulatory domain"/>
    <property type="match status" value="1"/>
</dbReference>
<dbReference type="Pfam" id="PF13620">
    <property type="entry name" value="CarboxypepD_reg"/>
    <property type="match status" value="1"/>
</dbReference>
<evidence type="ECO:0000259" key="2">
    <source>
        <dbReference type="SMART" id="SM00635"/>
    </source>
</evidence>
<keyword evidence="1" id="KW-0732">Signal</keyword>
<gene>
    <name evidence="3" type="ORF">I532_23356</name>
</gene>
<feature type="signal peptide" evidence="1">
    <location>
        <begin position="1"/>
        <end position="33"/>
    </location>
</feature>
<proteinExistence type="predicted"/>
<dbReference type="InterPro" id="IPR008969">
    <property type="entry name" value="CarboxyPept-like_regulatory"/>
</dbReference>
<protein>
    <recommendedName>
        <fullName evidence="2">BIG2 domain-containing protein</fullName>
    </recommendedName>
</protein>
<name>M8DAC8_9BACL</name>
<dbReference type="Pfam" id="PF12733">
    <property type="entry name" value="Cadherin-like"/>
    <property type="match status" value="1"/>
</dbReference>
<dbReference type="SUPFAM" id="SSF49464">
    <property type="entry name" value="Carboxypeptidase regulatory domain-like"/>
    <property type="match status" value="1"/>
</dbReference>
<dbReference type="Gene3D" id="2.60.40.2340">
    <property type="match status" value="1"/>
</dbReference>
<keyword evidence="4" id="KW-1185">Reference proteome</keyword>